<dbReference type="InterPro" id="IPR002213">
    <property type="entry name" value="UDP_glucos_trans"/>
</dbReference>
<protein>
    <recommendedName>
        <fullName evidence="6">Glycosyltransferase</fullName>
    </recommendedName>
</protein>
<sequence length="503" mass="55622">MAASPQLHFVLFPFMAQGHMIPMVDIAKLLASRPGVLVTIVTTPVNAARFKSPLDRAINELRQPITVIQLRFPCSEAGLPDGCESLDLLPSMASIDDMFRAAALMEPEVESLFGTLNPPPNCIISDFCLAYTNSIAKKFGIPRISFHGFSCFSLLCLHCMMLHQDEFDSSASSDHEFFVLPGFPGGIELTRAQLPLQYNKAGDDMGKAGFEAESEAYGVIVNSFEELEAEYLKEFKEAKQGRVWCVGPVSLTNPFELDNLQRGNSSSSSAARAYQCLNWLDDKERESVIYVCMGSICNLSSAQLIELALGLEASDKAFVWAVKEDEKTKELFEWMVDEKFEERISSRGMVIRGWAPQVLILSHPAIGGFLTHCGWNSSLEGISSGVSLVTWPLFLDQFCNEKLIVEVLKTGVKVGASRPTLWDGKEETDEQAPVKKEQVERAVRLAMDGGAEGEGRRKRAKELAEMAKRAVENRGSSHTNVTMLIEDIIQQARAKETVGEKSY</sequence>
<keyword evidence="3" id="KW-0808">Transferase</keyword>
<dbReference type="Proteomes" id="UP001497516">
    <property type="component" value="Chromosome 6"/>
</dbReference>
<organism evidence="4 5">
    <name type="scientific">Linum trigynum</name>
    <dbReference type="NCBI Taxonomy" id="586398"/>
    <lineage>
        <taxon>Eukaryota</taxon>
        <taxon>Viridiplantae</taxon>
        <taxon>Streptophyta</taxon>
        <taxon>Embryophyta</taxon>
        <taxon>Tracheophyta</taxon>
        <taxon>Spermatophyta</taxon>
        <taxon>Magnoliopsida</taxon>
        <taxon>eudicotyledons</taxon>
        <taxon>Gunneridae</taxon>
        <taxon>Pentapetalae</taxon>
        <taxon>rosids</taxon>
        <taxon>fabids</taxon>
        <taxon>Malpighiales</taxon>
        <taxon>Linaceae</taxon>
        <taxon>Linum</taxon>
    </lineage>
</organism>
<keyword evidence="5" id="KW-1185">Reference proteome</keyword>
<evidence type="ECO:0008006" key="6">
    <source>
        <dbReference type="Google" id="ProtNLM"/>
    </source>
</evidence>
<gene>
    <name evidence="4" type="ORF">LTRI10_LOCUS38467</name>
</gene>
<accession>A0AAV2FJ01</accession>
<dbReference type="FunFam" id="3.40.50.2000:FF:000047">
    <property type="entry name" value="Glycosyltransferase"/>
    <property type="match status" value="1"/>
</dbReference>
<dbReference type="PANTHER" id="PTHR48047:SF229">
    <property type="entry name" value="UDP-GLYCOSYLTRANSFERASE 73C3-RELATED"/>
    <property type="match status" value="1"/>
</dbReference>
<dbReference type="CDD" id="cd03784">
    <property type="entry name" value="GT1_Gtf-like"/>
    <property type="match status" value="1"/>
</dbReference>
<dbReference type="GO" id="GO:0035251">
    <property type="term" value="F:UDP-glucosyltransferase activity"/>
    <property type="evidence" value="ECO:0007669"/>
    <property type="project" value="TreeGrafter"/>
</dbReference>
<proteinExistence type="inferred from homology"/>
<reference evidence="4 5" key="1">
    <citation type="submission" date="2024-04" db="EMBL/GenBank/DDBJ databases">
        <authorList>
            <person name="Fracassetti M."/>
        </authorList>
    </citation>
    <scope>NUCLEOTIDE SEQUENCE [LARGE SCALE GENOMIC DNA]</scope>
</reference>
<dbReference type="Gene3D" id="3.40.50.2000">
    <property type="entry name" value="Glycogen Phosphorylase B"/>
    <property type="match status" value="2"/>
</dbReference>
<evidence type="ECO:0000256" key="3">
    <source>
        <dbReference type="ARBA" id="ARBA00022679"/>
    </source>
</evidence>
<comment type="similarity">
    <text evidence="1">Belongs to the UDP-glycosyltransferase family.</text>
</comment>
<dbReference type="SUPFAM" id="SSF53756">
    <property type="entry name" value="UDP-Glycosyltransferase/glycogen phosphorylase"/>
    <property type="match status" value="1"/>
</dbReference>
<dbReference type="FunFam" id="3.40.50.2000:FF:000071">
    <property type="entry name" value="Glycosyltransferase"/>
    <property type="match status" value="1"/>
</dbReference>
<dbReference type="EMBL" id="OZ034819">
    <property type="protein sequence ID" value="CAL1398223.1"/>
    <property type="molecule type" value="Genomic_DNA"/>
</dbReference>
<evidence type="ECO:0000256" key="2">
    <source>
        <dbReference type="ARBA" id="ARBA00022676"/>
    </source>
</evidence>
<evidence type="ECO:0000313" key="5">
    <source>
        <dbReference type="Proteomes" id="UP001497516"/>
    </source>
</evidence>
<evidence type="ECO:0000313" key="4">
    <source>
        <dbReference type="EMBL" id="CAL1398223.1"/>
    </source>
</evidence>
<name>A0AAV2FJ01_9ROSI</name>
<keyword evidence="2" id="KW-0328">Glycosyltransferase</keyword>
<dbReference type="Pfam" id="PF00201">
    <property type="entry name" value="UDPGT"/>
    <property type="match status" value="1"/>
</dbReference>
<evidence type="ECO:0000256" key="1">
    <source>
        <dbReference type="ARBA" id="ARBA00009995"/>
    </source>
</evidence>
<dbReference type="PANTHER" id="PTHR48047">
    <property type="entry name" value="GLYCOSYLTRANSFERASE"/>
    <property type="match status" value="1"/>
</dbReference>
<dbReference type="AlphaFoldDB" id="A0AAV2FJ01"/>